<comment type="similarity">
    <text evidence="2">Belongs to the glycosyl hydrolase 13 family. TreS subfamily.</text>
</comment>
<reference evidence="10 11" key="1">
    <citation type="submission" date="2020-02" db="EMBL/GenBank/DDBJ databases">
        <authorList>
            <person name="Li X.-J."/>
            <person name="Feng X.-M."/>
        </authorList>
    </citation>
    <scope>NUCLEOTIDE SEQUENCE [LARGE SCALE GENOMIC DNA]</scope>
    <source>
        <strain evidence="10 11">CGMCC 4.7225</strain>
    </source>
</reference>
<evidence type="ECO:0000256" key="6">
    <source>
        <dbReference type="ARBA" id="ARBA00023235"/>
    </source>
</evidence>
<name>A0A6N9YI04_9ACTN</name>
<dbReference type="AlphaFoldDB" id="A0A6N9YI04"/>
<dbReference type="InterPro" id="IPR013780">
    <property type="entry name" value="Glyco_hydro_b"/>
</dbReference>
<dbReference type="RefSeq" id="WP_163816563.1">
    <property type="nucleotide sequence ID" value="NZ_JAAGOB010000002.1"/>
</dbReference>
<protein>
    <recommendedName>
        <fullName evidence="3">maltose alpha-D-glucosyltransferase</fullName>
        <ecNumber evidence="3">5.4.99.16</ecNumber>
    </recommendedName>
    <alternativeName>
        <fullName evidence="7">Maltose alpha-D-glucosyltransferase</fullName>
    </alternativeName>
</protein>
<dbReference type="GO" id="GO:0046872">
    <property type="term" value="F:metal ion binding"/>
    <property type="evidence" value="ECO:0007669"/>
    <property type="project" value="UniProtKB-KW"/>
</dbReference>
<dbReference type="GO" id="GO:0016740">
    <property type="term" value="F:transferase activity"/>
    <property type="evidence" value="ECO:0007669"/>
    <property type="project" value="UniProtKB-KW"/>
</dbReference>
<feature type="domain" description="Glycosyl hydrolase family 13 catalytic" evidence="9">
    <location>
        <begin position="37"/>
        <end position="435"/>
    </location>
</feature>
<evidence type="ECO:0000256" key="1">
    <source>
        <dbReference type="ARBA" id="ARBA00001595"/>
    </source>
</evidence>
<evidence type="ECO:0000313" key="11">
    <source>
        <dbReference type="Proteomes" id="UP000469185"/>
    </source>
</evidence>
<comment type="caution">
    <text evidence="10">The sequence shown here is derived from an EMBL/GenBank/DDBJ whole genome shotgun (WGS) entry which is preliminary data.</text>
</comment>
<dbReference type="EMBL" id="JAAGOB010000002">
    <property type="protein sequence ID" value="NED94633.1"/>
    <property type="molecule type" value="Genomic_DNA"/>
</dbReference>
<evidence type="ECO:0000313" key="10">
    <source>
        <dbReference type="EMBL" id="NED94633.1"/>
    </source>
</evidence>
<dbReference type="Gene3D" id="2.60.40.1180">
    <property type="entry name" value="Golgi alpha-mannosidase II"/>
    <property type="match status" value="1"/>
</dbReference>
<evidence type="ECO:0000256" key="3">
    <source>
        <dbReference type="ARBA" id="ARBA00012619"/>
    </source>
</evidence>
<organism evidence="10 11">
    <name type="scientific">Phytoactinopolyspora alkaliphila</name>
    <dbReference type="NCBI Taxonomy" id="1783498"/>
    <lineage>
        <taxon>Bacteria</taxon>
        <taxon>Bacillati</taxon>
        <taxon>Actinomycetota</taxon>
        <taxon>Actinomycetes</taxon>
        <taxon>Jiangellales</taxon>
        <taxon>Jiangellaceae</taxon>
        <taxon>Phytoactinopolyspora</taxon>
    </lineage>
</organism>
<keyword evidence="4" id="KW-0479">Metal-binding</keyword>
<evidence type="ECO:0000256" key="8">
    <source>
        <dbReference type="SAM" id="MobiDB-lite"/>
    </source>
</evidence>
<keyword evidence="5" id="KW-0106">Calcium</keyword>
<dbReference type="InterPro" id="IPR006047">
    <property type="entry name" value="GH13_cat_dom"/>
</dbReference>
<dbReference type="SUPFAM" id="SSF51445">
    <property type="entry name" value="(Trans)glycosidases"/>
    <property type="match status" value="1"/>
</dbReference>
<accession>A0A6N9YI04</accession>
<dbReference type="SUPFAM" id="SSF51011">
    <property type="entry name" value="Glycosyl hydrolase domain"/>
    <property type="match status" value="1"/>
</dbReference>
<dbReference type="InterPro" id="IPR032091">
    <property type="entry name" value="Malt_amylase-like_C"/>
</dbReference>
<evidence type="ECO:0000259" key="9">
    <source>
        <dbReference type="SMART" id="SM00642"/>
    </source>
</evidence>
<dbReference type="Pfam" id="PF00128">
    <property type="entry name" value="Alpha-amylase"/>
    <property type="match status" value="1"/>
</dbReference>
<evidence type="ECO:0000256" key="5">
    <source>
        <dbReference type="ARBA" id="ARBA00022837"/>
    </source>
</evidence>
<sequence length="592" mass="67032">MSALDATATTAEQTISPFEATDAGDRSTWFKGAVIYELMVRSFNDTNGDGIGDLRGVIEKLDYLQWLGVTCLWLPPIFPSPLRDGGYDVADLTDIAADIGDLDDFGCLLEEAHARGIKVVIDFVMNHTSDQHPWFQASQADPEGSFGDFYVWRDHDTGYAEAPVIFPDSETSNWAWSPVRRQFYWHRFYAHQPDLNFDNPTVRDQIVAALFFWLDLGVDGFRLDAVPYLFEEEGTSCAHLDRTHEFLRDLRALIDSRYPHTMLLAEANGWPTEVAAYFGDDDECHMAFHFPVMPRIFLAARRESRTPITDVLAATPPIPEHAQWAIFLRNHDELTLEAVTDQDRDYMWSVYAEDPRMKSNLGIRRRLAPLVDNNLNQIELFTALLLSLPGTPVLYYGDEIGMGDNIWLGDRDGVRTPMQWTGDRNGGFSVANPGRLVLPPVQDSVFGYQRVNVEAEMANKSSLLRWTQRLLAERNNYRAFGWGSYRELGGSNPAVLAFARQLHDQTIMCVNNLSSRAQATKLQLPEFDGCEPIELLGHETFPRIGAMPYLLTLPGHGFYWFRLTKSSPTDMLNSTTDRPARIAGEGNESWQR</sequence>
<dbReference type="GO" id="GO:0047471">
    <property type="term" value="F:maltose alpha-D-glucosyltransferase activity"/>
    <property type="evidence" value="ECO:0007669"/>
    <property type="project" value="UniProtKB-EC"/>
</dbReference>
<dbReference type="Gene3D" id="3.90.400.10">
    <property type="entry name" value="Oligo-1,6-glucosidase, Domain 2"/>
    <property type="match status" value="1"/>
</dbReference>
<comment type="catalytic activity">
    <reaction evidence="1">
        <text>D-maltose = alpha,alpha-trehalose</text>
        <dbReference type="Rhea" id="RHEA:15145"/>
        <dbReference type="ChEBI" id="CHEBI:16551"/>
        <dbReference type="ChEBI" id="CHEBI:17306"/>
        <dbReference type="EC" id="5.4.99.16"/>
    </reaction>
</comment>
<dbReference type="EC" id="5.4.99.16" evidence="3"/>
<proteinExistence type="inferred from homology"/>
<dbReference type="InterPro" id="IPR045857">
    <property type="entry name" value="O16G_dom_2"/>
</dbReference>
<gene>
    <name evidence="10" type="primary">treS</name>
    <name evidence="10" type="ORF">G1H11_04840</name>
</gene>
<keyword evidence="11" id="KW-1185">Reference proteome</keyword>
<evidence type="ECO:0000256" key="2">
    <source>
        <dbReference type="ARBA" id="ARBA00005496"/>
    </source>
</evidence>
<keyword evidence="6 10" id="KW-0413">Isomerase</keyword>
<dbReference type="InterPro" id="IPR012810">
    <property type="entry name" value="TreS/a-amylase_N"/>
</dbReference>
<dbReference type="NCBIfam" id="TIGR02456">
    <property type="entry name" value="treS_nterm"/>
    <property type="match status" value="1"/>
</dbReference>
<dbReference type="CDD" id="cd11334">
    <property type="entry name" value="AmyAc_TreS"/>
    <property type="match status" value="1"/>
</dbReference>
<dbReference type="GO" id="GO:0005975">
    <property type="term" value="P:carbohydrate metabolic process"/>
    <property type="evidence" value="ECO:0007669"/>
    <property type="project" value="InterPro"/>
</dbReference>
<dbReference type="FunFam" id="3.20.20.80:FF:000055">
    <property type="entry name" value="Trehalose synthase"/>
    <property type="match status" value="1"/>
</dbReference>
<dbReference type="InterPro" id="IPR017853">
    <property type="entry name" value="GH"/>
</dbReference>
<dbReference type="PANTHER" id="PTHR10357:SF219">
    <property type="entry name" value="MALTOSE ALPHA-D-GLUCOSYLTRANSFERASE"/>
    <property type="match status" value="1"/>
</dbReference>
<dbReference type="Gene3D" id="3.20.20.80">
    <property type="entry name" value="Glycosidases"/>
    <property type="match status" value="1"/>
</dbReference>
<feature type="region of interest" description="Disordered" evidence="8">
    <location>
        <begin position="571"/>
        <end position="592"/>
    </location>
</feature>
<keyword evidence="10" id="KW-0808">Transferase</keyword>
<evidence type="ECO:0000256" key="4">
    <source>
        <dbReference type="ARBA" id="ARBA00022723"/>
    </source>
</evidence>
<dbReference type="PANTHER" id="PTHR10357">
    <property type="entry name" value="ALPHA-AMYLASE FAMILY MEMBER"/>
    <property type="match status" value="1"/>
</dbReference>
<dbReference type="SMART" id="SM00642">
    <property type="entry name" value="Aamy"/>
    <property type="match status" value="1"/>
</dbReference>
<evidence type="ECO:0000256" key="7">
    <source>
        <dbReference type="ARBA" id="ARBA00031378"/>
    </source>
</evidence>
<dbReference type="Proteomes" id="UP000469185">
    <property type="component" value="Unassembled WGS sequence"/>
</dbReference>
<dbReference type="Pfam" id="PF16657">
    <property type="entry name" value="Malt_amylase_C"/>
    <property type="match status" value="1"/>
</dbReference>